<evidence type="ECO:0000256" key="12">
    <source>
        <dbReference type="PROSITE-ProRule" id="PRU00432"/>
    </source>
</evidence>
<dbReference type="Ensembl" id="ENSRROT00000033840.1">
    <property type="protein sequence ID" value="ENSRROP00000009748.1"/>
    <property type="gene ID" value="ENSRROG00000029286.1"/>
</dbReference>
<evidence type="ECO:0000256" key="9">
    <source>
        <dbReference type="ARBA" id="ARBA00022833"/>
    </source>
</evidence>
<dbReference type="InterPro" id="IPR037777">
    <property type="entry name" value="RASA4_PH"/>
</dbReference>
<dbReference type="InterPro" id="IPR023152">
    <property type="entry name" value="RasGAP_CS"/>
</dbReference>
<evidence type="ECO:0000256" key="10">
    <source>
        <dbReference type="ARBA" id="ARBA00022837"/>
    </source>
</evidence>
<dbReference type="CDD" id="cd13372">
    <property type="entry name" value="PH_CAPRI"/>
    <property type="match status" value="1"/>
</dbReference>
<evidence type="ECO:0000259" key="15">
    <source>
        <dbReference type="PROSITE" id="PS50004"/>
    </source>
</evidence>
<evidence type="ECO:0000256" key="1">
    <source>
        <dbReference type="ARBA" id="ARBA00004202"/>
    </source>
</evidence>
<dbReference type="CDD" id="cd05395">
    <property type="entry name" value="RasGAP_RASA4"/>
    <property type="match status" value="1"/>
</dbReference>
<organism evidence="17 18">
    <name type="scientific">Rhinopithecus roxellana</name>
    <name type="common">Golden snub-nosed monkey</name>
    <name type="synonym">Pygathrix roxellana</name>
    <dbReference type="NCBI Taxonomy" id="61622"/>
    <lineage>
        <taxon>Eukaryota</taxon>
        <taxon>Metazoa</taxon>
        <taxon>Chordata</taxon>
        <taxon>Craniata</taxon>
        <taxon>Vertebrata</taxon>
        <taxon>Euteleostomi</taxon>
        <taxon>Mammalia</taxon>
        <taxon>Eutheria</taxon>
        <taxon>Euarchontoglires</taxon>
        <taxon>Primates</taxon>
        <taxon>Haplorrhini</taxon>
        <taxon>Catarrhini</taxon>
        <taxon>Cercopithecidae</taxon>
        <taxon>Colobinae</taxon>
        <taxon>Rhinopithecus</taxon>
    </lineage>
</organism>
<name>A0A2K6NZN3_RHIRO</name>
<dbReference type="InterPro" id="IPR039360">
    <property type="entry name" value="Ras_GTPase"/>
</dbReference>
<dbReference type="Proteomes" id="UP000233200">
    <property type="component" value="Unplaced"/>
</dbReference>
<dbReference type="OMA" id="VGCDKTR"/>
<feature type="domain" description="C2" evidence="15">
    <location>
        <begin position="1"/>
        <end position="105"/>
    </location>
</feature>
<dbReference type="InterPro" id="IPR001849">
    <property type="entry name" value="PH_domain"/>
</dbReference>
<evidence type="ECO:0000259" key="16">
    <source>
        <dbReference type="PROSITE" id="PS50018"/>
    </source>
</evidence>
<evidence type="ECO:0000313" key="17">
    <source>
        <dbReference type="Ensembl" id="ENSRROP00000009748.1"/>
    </source>
</evidence>
<dbReference type="InterPro" id="IPR001936">
    <property type="entry name" value="RasGAP_dom"/>
</dbReference>
<dbReference type="Pfam" id="PF00616">
    <property type="entry name" value="RasGAP"/>
    <property type="match status" value="1"/>
</dbReference>
<dbReference type="PROSITE" id="PS50018">
    <property type="entry name" value="RAS_GTPASE_ACTIV_2"/>
    <property type="match status" value="1"/>
</dbReference>
<protein>
    <submittedName>
        <fullName evidence="17">RAS p21 protein activator 4B</fullName>
    </submittedName>
</protein>
<evidence type="ECO:0000256" key="2">
    <source>
        <dbReference type="ARBA" id="ARBA00004514"/>
    </source>
</evidence>
<accession>A0A2K6NZN3</accession>
<keyword evidence="7" id="KW-0677">Repeat</keyword>
<dbReference type="SMART" id="SM00107">
    <property type="entry name" value="BTK"/>
    <property type="match status" value="1"/>
</dbReference>
<dbReference type="SMART" id="SM00233">
    <property type="entry name" value="PH"/>
    <property type="match status" value="1"/>
</dbReference>
<evidence type="ECO:0000256" key="8">
    <source>
        <dbReference type="ARBA" id="ARBA00022771"/>
    </source>
</evidence>
<feature type="region of interest" description="Disordered" evidence="13">
    <location>
        <begin position="855"/>
        <end position="878"/>
    </location>
</feature>
<dbReference type="PROSITE" id="PS50004">
    <property type="entry name" value="C2"/>
    <property type="match status" value="2"/>
</dbReference>
<evidence type="ECO:0000256" key="13">
    <source>
        <dbReference type="SAM" id="MobiDB-lite"/>
    </source>
</evidence>
<dbReference type="Pfam" id="PF00779">
    <property type="entry name" value="BTK"/>
    <property type="match status" value="1"/>
</dbReference>
<keyword evidence="5" id="KW-0963">Cytoplasm</keyword>
<keyword evidence="11" id="KW-0472">Membrane</keyword>
<keyword evidence="3" id="KW-0343">GTPase activation</keyword>
<dbReference type="GO" id="GO:0046580">
    <property type="term" value="P:negative regulation of Ras protein signal transduction"/>
    <property type="evidence" value="ECO:0007669"/>
    <property type="project" value="InterPro"/>
</dbReference>
<keyword evidence="8 12" id="KW-0863">Zinc-finger</keyword>
<dbReference type="PANTHER" id="PTHR10194">
    <property type="entry name" value="RAS GTPASE-ACTIVATING PROTEINS"/>
    <property type="match status" value="1"/>
</dbReference>
<dbReference type="FunFam" id="1.10.506.10:FF:000020">
    <property type="entry name" value="Ras GTPase-activating protein 4 isoform 1"/>
    <property type="match status" value="1"/>
</dbReference>
<dbReference type="SUPFAM" id="SSF50729">
    <property type="entry name" value="PH domain-like"/>
    <property type="match status" value="1"/>
</dbReference>
<keyword evidence="9" id="KW-0862">Zinc</keyword>
<dbReference type="PROSITE" id="PS50003">
    <property type="entry name" value="PH_DOMAIN"/>
    <property type="match status" value="1"/>
</dbReference>
<feature type="domain" description="Ras-GAP" evidence="16">
    <location>
        <begin position="377"/>
        <end position="587"/>
    </location>
</feature>
<sequence length="878" mass="98844">MAKRSSLYIRIVEGKNLPAKDITGSSDPYCIVKVDNEPILRTATVWKTLCPFWGEEYQVHLPPTFHAVAFYVMDEDALSRDDVIGKVCLTRDTLASYPKGFSGWTHLTEVDPDEEVQGEIHLRLEVRPGARACRLRCSVLEARDLAPKDRNGASDPFVRVRYKGRTQETSIVKKSCYPRWNETFEFELEEGATEVLCVETWDWDLVSRNDFLGKVVIDIQRLQVAQPEEGWFRLQPDQTKSRRHDEGNLGSLQLEVRLRDEMVLPSSCYQPLVQLLCHEVKLGMQVRGLRAGWESPVVGLCPCPPKPILQSRKLRSGDVRSWPVPRAPSPATPWENVLFPWGALRSSEERVWDPPCLSLQGPGQLISLIEETTSTECRQDVATNLLKLFLGQGLAKDFLDLLFQLELSRTSETNTLFRSNSLASKSMESFLKVAGMQYLHGVLGPIINKVFEEKKYVELDPSKVEVKDVGCSGLHRPQTEAEVLEQSAQTLRAHLGALLSALSRSVRACPAVVRATFRQLFRRVRERFPGAQHENVPFIAVTSFLCLRFFSPAIMSPKLFHLRERHADARTSRTLLLLAKAVQNVGNMDTPASRAKEAWMEPLQPTVRQGVAQLKDFITKLVDIEEKDELDLQRTLSLQAPPVKEGPLFIHRTKGKGPLMSSSFKKLYFFLTTEALSFAKTPSSKKSALIKLANIRAAEKVEEKSFGSSHVMQVIYTDDVGRPQTAYLQCKCVNELNQWLSALRKVSINNTGLLGSYHPGIFRGDKWSCCHQKEKTGQGCDKTRSRVTLQEWNDPLDHDLEAQLIYRHLLGVEAMLWERHRELSRGAEAGTVPASPGEAPKDSLAQLLRVLQDLREAHSSSPAGSPPSEPNCLLELQT</sequence>
<evidence type="ECO:0000313" key="18">
    <source>
        <dbReference type="Proteomes" id="UP000233200"/>
    </source>
</evidence>
<dbReference type="GO" id="GO:0071277">
    <property type="term" value="P:cellular response to calcium ion"/>
    <property type="evidence" value="ECO:0007669"/>
    <property type="project" value="InterPro"/>
</dbReference>
<proteinExistence type="predicted"/>
<dbReference type="CDD" id="cd04025">
    <property type="entry name" value="C2B_RasA1_RasA4"/>
    <property type="match status" value="1"/>
</dbReference>
<dbReference type="GO" id="GO:0005886">
    <property type="term" value="C:plasma membrane"/>
    <property type="evidence" value="ECO:0007669"/>
    <property type="project" value="UniProtKB-SubCell"/>
</dbReference>
<dbReference type="InterPro" id="IPR001562">
    <property type="entry name" value="Znf_Btk_motif"/>
</dbReference>
<keyword evidence="10" id="KW-0106">Calcium</keyword>
<dbReference type="GO" id="GO:0035556">
    <property type="term" value="P:intracellular signal transduction"/>
    <property type="evidence" value="ECO:0007669"/>
    <property type="project" value="InterPro"/>
</dbReference>
<dbReference type="InterPro" id="IPR011993">
    <property type="entry name" value="PH-like_dom_sf"/>
</dbReference>
<evidence type="ECO:0000256" key="11">
    <source>
        <dbReference type="ARBA" id="ARBA00023136"/>
    </source>
</evidence>
<dbReference type="InterPro" id="IPR008936">
    <property type="entry name" value="Rho_GTPase_activation_prot"/>
</dbReference>
<dbReference type="Gene3D" id="2.30.29.30">
    <property type="entry name" value="Pleckstrin-homology domain (PH domain)/Phosphotyrosine-binding domain (PTB)"/>
    <property type="match status" value="1"/>
</dbReference>
<dbReference type="FunFam" id="2.60.40.150:FF:000069">
    <property type="entry name" value="Ras GTPase-activating protein 4 isoform 1"/>
    <property type="match status" value="1"/>
</dbReference>
<dbReference type="Gene3D" id="2.60.40.150">
    <property type="entry name" value="C2 domain"/>
    <property type="match status" value="2"/>
</dbReference>
<dbReference type="SUPFAM" id="SSF49562">
    <property type="entry name" value="C2 domain (Calcium/lipid-binding domain, CaLB)"/>
    <property type="match status" value="2"/>
</dbReference>
<dbReference type="PANTHER" id="PTHR10194:SF4">
    <property type="entry name" value="RAS GTPASE-ACTIVATING PROTEIN 4-RELATED"/>
    <property type="match status" value="1"/>
</dbReference>
<dbReference type="PROSITE" id="PS51113">
    <property type="entry name" value="ZF_BTK"/>
    <property type="match status" value="1"/>
</dbReference>
<dbReference type="CDD" id="cd04054">
    <property type="entry name" value="C2A_Rasal1_RasA4"/>
    <property type="match status" value="1"/>
</dbReference>
<evidence type="ECO:0000256" key="5">
    <source>
        <dbReference type="ARBA" id="ARBA00022490"/>
    </source>
</evidence>
<dbReference type="FunFam" id="2.30.29.30:FF:000283">
    <property type="entry name" value="Ras GTPase-activating protein 4 isoform 1"/>
    <property type="match status" value="1"/>
</dbReference>
<reference evidence="17" key="1">
    <citation type="submission" date="2025-08" db="UniProtKB">
        <authorList>
            <consortium name="Ensembl"/>
        </authorList>
    </citation>
    <scope>IDENTIFICATION</scope>
</reference>
<dbReference type="AlphaFoldDB" id="A0A2K6NZN3"/>
<dbReference type="GO" id="GO:0008270">
    <property type="term" value="F:zinc ion binding"/>
    <property type="evidence" value="ECO:0007669"/>
    <property type="project" value="UniProtKB-KW"/>
</dbReference>
<comment type="subcellular location">
    <subcellularLocation>
        <location evidence="1">Cell membrane</location>
        <topology evidence="1">Peripheral membrane protein</topology>
    </subcellularLocation>
    <subcellularLocation>
        <location evidence="2">Cytoplasm</location>
        <location evidence="2">Cytosol</location>
    </subcellularLocation>
</comment>
<dbReference type="SMART" id="SM00239">
    <property type="entry name" value="C2"/>
    <property type="match status" value="2"/>
</dbReference>
<dbReference type="InterPro" id="IPR035892">
    <property type="entry name" value="C2_domain_sf"/>
</dbReference>
<keyword evidence="18" id="KW-1185">Reference proteome</keyword>
<dbReference type="Pfam" id="PF00169">
    <property type="entry name" value="PH"/>
    <property type="match status" value="1"/>
</dbReference>
<dbReference type="SUPFAM" id="SSF48350">
    <property type="entry name" value="GTPase activation domain, GAP"/>
    <property type="match status" value="1"/>
</dbReference>
<keyword evidence="4" id="KW-1003">Cell membrane</keyword>
<keyword evidence="6" id="KW-0479">Metal-binding</keyword>
<dbReference type="GeneTree" id="ENSGT00940000160149"/>
<dbReference type="FunFam" id="2.60.40.150:FF:000150">
    <property type="entry name" value="RAS protein activator like 1"/>
    <property type="match status" value="1"/>
</dbReference>
<dbReference type="GO" id="GO:0005829">
    <property type="term" value="C:cytosol"/>
    <property type="evidence" value="ECO:0007669"/>
    <property type="project" value="UniProtKB-SubCell"/>
</dbReference>
<evidence type="ECO:0000256" key="7">
    <source>
        <dbReference type="ARBA" id="ARBA00022737"/>
    </source>
</evidence>
<evidence type="ECO:0000256" key="6">
    <source>
        <dbReference type="ARBA" id="ARBA00022723"/>
    </source>
</evidence>
<evidence type="ECO:0000256" key="3">
    <source>
        <dbReference type="ARBA" id="ARBA00022468"/>
    </source>
</evidence>
<dbReference type="GO" id="GO:0005096">
    <property type="term" value="F:GTPase activator activity"/>
    <property type="evidence" value="ECO:0007669"/>
    <property type="project" value="UniProtKB-KW"/>
</dbReference>
<dbReference type="PROSITE" id="PS00509">
    <property type="entry name" value="RAS_GTPASE_ACTIV_1"/>
    <property type="match status" value="1"/>
</dbReference>
<dbReference type="Pfam" id="PF00168">
    <property type="entry name" value="C2"/>
    <property type="match status" value="2"/>
</dbReference>
<feature type="domain" description="C2" evidence="15">
    <location>
        <begin position="116"/>
        <end position="232"/>
    </location>
</feature>
<reference evidence="17" key="2">
    <citation type="submission" date="2025-09" db="UniProtKB">
        <authorList>
            <consortium name="Ensembl"/>
        </authorList>
    </citation>
    <scope>IDENTIFICATION</scope>
</reference>
<evidence type="ECO:0000259" key="14">
    <source>
        <dbReference type="PROSITE" id="PS50003"/>
    </source>
</evidence>
<dbReference type="PRINTS" id="PR00360">
    <property type="entry name" value="C2DOMAIN"/>
</dbReference>
<dbReference type="SMART" id="SM00323">
    <property type="entry name" value="RasGAP"/>
    <property type="match status" value="1"/>
</dbReference>
<dbReference type="STRING" id="61622.ENSRROP00000009748"/>
<feature type="domain" description="PH" evidence="14">
    <location>
        <begin position="641"/>
        <end position="748"/>
    </location>
</feature>
<dbReference type="GO" id="GO:0005543">
    <property type="term" value="F:phospholipid binding"/>
    <property type="evidence" value="ECO:0007669"/>
    <property type="project" value="InterPro"/>
</dbReference>
<evidence type="ECO:0000256" key="4">
    <source>
        <dbReference type="ARBA" id="ARBA00022475"/>
    </source>
</evidence>
<dbReference type="Gene3D" id="1.10.506.10">
    <property type="entry name" value="GTPase Activation - p120gap, domain 1"/>
    <property type="match status" value="1"/>
</dbReference>
<dbReference type="InterPro" id="IPR000008">
    <property type="entry name" value="C2_dom"/>
</dbReference>